<dbReference type="PANTHER" id="PTHR10872">
    <property type="entry name" value="SH2B ADAPTER PROTEIN"/>
    <property type="match status" value="1"/>
</dbReference>
<protein>
    <submittedName>
        <fullName evidence="9">SH2B adapter protein 3</fullName>
    </submittedName>
</protein>
<feature type="domain" description="PH" evidence="7">
    <location>
        <begin position="329"/>
        <end position="439"/>
    </location>
</feature>
<evidence type="ECO:0000259" key="6">
    <source>
        <dbReference type="PROSITE" id="PS50001"/>
    </source>
</evidence>
<dbReference type="SUPFAM" id="SSF50729">
    <property type="entry name" value="PH domain-like"/>
    <property type="match status" value="1"/>
</dbReference>
<dbReference type="KEGG" id="ipu:108255638"/>
<dbReference type="InterPro" id="IPR030523">
    <property type="entry name" value="SH2B"/>
</dbReference>
<evidence type="ECO:0000313" key="8">
    <source>
        <dbReference type="Proteomes" id="UP000221080"/>
    </source>
</evidence>
<dbReference type="SMART" id="SM00252">
    <property type="entry name" value="SH2"/>
    <property type="match status" value="1"/>
</dbReference>
<feature type="compositionally biased region" description="Basic and acidic residues" evidence="5">
    <location>
        <begin position="277"/>
        <end position="292"/>
    </location>
</feature>
<evidence type="ECO:0000256" key="4">
    <source>
        <dbReference type="PROSITE-ProRule" id="PRU00191"/>
    </source>
</evidence>
<dbReference type="GO" id="GO:0035556">
    <property type="term" value="P:intracellular signal transduction"/>
    <property type="evidence" value="ECO:0007669"/>
    <property type="project" value="TreeGrafter"/>
</dbReference>
<evidence type="ECO:0000259" key="7">
    <source>
        <dbReference type="PROSITE" id="PS50003"/>
    </source>
</evidence>
<dbReference type="PROSITE" id="PS50001">
    <property type="entry name" value="SH2"/>
    <property type="match status" value="1"/>
</dbReference>
<dbReference type="CTD" id="10019"/>
<feature type="region of interest" description="Disordered" evidence="5">
    <location>
        <begin position="638"/>
        <end position="661"/>
    </location>
</feature>
<sequence>MSAELSELLLLEITCWRRARDLQVAVCRCVNSTLRSPFQSFSASGGGDSSVLEVVGFTVRCLSLRLLPVSASATLQSPAHVHDERESRAHRGRQCFSAVLVTAMNGNTIEEAPSSIAPPCGWREFCELHACATARELAQHYRRFAGTRPPHDVVSPEKFSRHFSAIFQHHFRQEVAKEEAPPPPVTGRACSFSGVLDYREAGRPVGGASFVILPPKLEREQPLQNFTTHRPLGHSQGVELAENYAPSSVLPPPSRVNVFSQIGRSVCQFFKKRSSREDSVHDSSGDESERRSGASGSAEHSSATAPRSGIQLLSRLKNHSTKWRQDTGSVCKEGHFSYLEVNDTISDTAPRWMRCRLLVRRTNDRLELQLYSPPKGSIPKLKVRCSDILEIRRCNRLEMPDNINTFVLKVNNRTSSFIFEADDEQQLNSWTSELRGCISTRADIVDAELVCFPVADPVAAVRRGSTESGSPGSPGFTLPEQAYHKTDHFLASYPWFHGPISRVRAAYLVQHAGVRGHGNFLVRQSETRRGDYVLTFNYQGRAKHLRLSLTEWGQCRVQHLRFSSVVNMLSHFRVCPIPLECGAACDVLLANYVLATPTTSATCSSVGSPVLVPFSRCSSEPSLAHWGLEASAPVAPPLGASSGPALPPHGAPGPASDHGHIWRSESVGRRTLLRHPNPLPHTRDSEYELEPLDRGRKRAIDNQYMFF</sequence>
<keyword evidence="3 4" id="KW-0727">SH2 domain</keyword>
<dbReference type="PANTHER" id="PTHR10872:SF1">
    <property type="entry name" value="SH2B ADAPTER PROTEIN 3"/>
    <property type="match status" value="1"/>
</dbReference>
<dbReference type="PRINTS" id="PR00401">
    <property type="entry name" value="SH2DOMAIN"/>
</dbReference>
<dbReference type="SUPFAM" id="SSF109805">
    <property type="entry name" value="Phenylalanine zipper"/>
    <property type="match status" value="1"/>
</dbReference>
<dbReference type="GO" id="GO:0005886">
    <property type="term" value="C:plasma membrane"/>
    <property type="evidence" value="ECO:0007669"/>
    <property type="project" value="TreeGrafter"/>
</dbReference>
<feature type="compositionally biased region" description="Low complexity" evidence="5">
    <location>
        <begin position="293"/>
        <end position="305"/>
    </location>
</feature>
<name>A0A9F7TD51_ICTPU</name>
<evidence type="ECO:0000256" key="1">
    <source>
        <dbReference type="ARBA" id="ARBA00010220"/>
    </source>
</evidence>
<dbReference type="InterPro" id="IPR011993">
    <property type="entry name" value="PH-like_dom_sf"/>
</dbReference>
<evidence type="ECO:0000313" key="9">
    <source>
        <dbReference type="RefSeq" id="XP_053530583.1"/>
    </source>
</evidence>
<dbReference type="Pfam" id="PF08916">
    <property type="entry name" value="Phe_ZIP"/>
    <property type="match status" value="1"/>
</dbReference>
<dbReference type="Gene3D" id="2.30.29.30">
    <property type="entry name" value="Pleckstrin-homology domain (PH domain)/Phosphotyrosine-binding domain (PTB)"/>
    <property type="match status" value="1"/>
</dbReference>
<dbReference type="InterPro" id="IPR015012">
    <property type="entry name" value="Phe_ZIP"/>
</dbReference>
<gene>
    <name evidence="9" type="primary">sh2b3</name>
</gene>
<reference evidence="9" key="2">
    <citation type="submission" date="2025-08" db="UniProtKB">
        <authorList>
            <consortium name="RefSeq"/>
        </authorList>
    </citation>
    <scope>IDENTIFICATION</scope>
    <source>
        <tissue evidence="9">Blood</tissue>
    </source>
</reference>
<comment type="similarity">
    <text evidence="1">Belongs to the SH2B adapter family.</text>
</comment>
<keyword evidence="8" id="KW-1185">Reference proteome</keyword>
<dbReference type="RefSeq" id="XP_053530583.1">
    <property type="nucleotide sequence ID" value="XM_053674608.1"/>
</dbReference>
<dbReference type="FunFam" id="3.30.505.10:FF:000008">
    <property type="entry name" value="SH2B adapter protein 1 isoform 2"/>
    <property type="match status" value="1"/>
</dbReference>
<evidence type="ECO:0000256" key="3">
    <source>
        <dbReference type="ARBA" id="ARBA00022999"/>
    </source>
</evidence>
<keyword evidence="2" id="KW-0597">Phosphoprotein</keyword>
<dbReference type="InterPro" id="IPR036290">
    <property type="entry name" value="Phe_ZIP_sf"/>
</dbReference>
<evidence type="ECO:0000256" key="5">
    <source>
        <dbReference type="SAM" id="MobiDB-lite"/>
    </source>
</evidence>
<evidence type="ECO:0000256" key="2">
    <source>
        <dbReference type="ARBA" id="ARBA00022553"/>
    </source>
</evidence>
<proteinExistence type="inferred from homology"/>
<dbReference type="InterPro" id="IPR000980">
    <property type="entry name" value="SH2"/>
</dbReference>
<dbReference type="Pfam" id="PF00169">
    <property type="entry name" value="PH"/>
    <property type="match status" value="1"/>
</dbReference>
<dbReference type="InterPro" id="IPR001849">
    <property type="entry name" value="PH_domain"/>
</dbReference>
<dbReference type="SUPFAM" id="SSF55550">
    <property type="entry name" value="SH2 domain"/>
    <property type="match status" value="1"/>
</dbReference>
<dbReference type="CDD" id="cd01231">
    <property type="entry name" value="PH_SH2B_family"/>
    <property type="match status" value="1"/>
</dbReference>
<organism evidence="8 9">
    <name type="scientific">Ictalurus punctatus</name>
    <name type="common">Channel catfish</name>
    <name type="synonym">Silurus punctatus</name>
    <dbReference type="NCBI Taxonomy" id="7998"/>
    <lineage>
        <taxon>Eukaryota</taxon>
        <taxon>Metazoa</taxon>
        <taxon>Chordata</taxon>
        <taxon>Craniata</taxon>
        <taxon>Vertebrata</taxon>
        <taxon>Euteleostomi</taxon>
        <taxon>Actinopterygii</taxon>
        <taxon>Neopterygii</taxon>
        <taxon>Teleostei</taxon>
        <taxon>Ostariophysi</taxon>
        <taxon>Siluriformes</taxon>
        <taxon>Ictaluridae</taxon>
        <taxon>Ictalurus</taxon>
    </lineage>
</organism>
<dbReference type="Gene3D" id="3.30.505.10">
    <property type="entry name" value="SH2 domain"/>
    <property type="match status" value="1"/>
</dbReference>
<feature type="region of interest" description="Disordered" evidence="5">
    <location>
        <begin position="277"/>
        <end position="309"/>
    </location>
</feature>
<dbReference type="Proteomes" id="UP000221080">
    <property type="component" value="Chromosome 22"/>
</dbReference>
<dbReference type="PROSITE" id="PS50003">
    <property type="entry name" value="PH_DOMAIN"/>
    <property type="match status" value="1"/>
</dbReference>
<dbReference type="AlphaFoldDB" id="A0A9F7TD51"/>
<dbReference type="GO" id="GO:0005068">
    <property type="term" value="F:transmembrane receptor protein tyrosine kinase adaptor activity"/>
    <property type="evidence" value="ECO:0007669"/>
    <property type="project" value="TreeGrafter"/>
</dbReference>
<accession>A0A9F7TD51</accession>
<dbReference type="GeneID" id="108255638"/>
<dbReference type="Gene3D" id="6.10.140.110">
    <property type="match status" value="1"/>
</dbReference>
<dbReference type="SMART" id="SM00233">
    <property type="entry name" value="PH"/>
    <property type="match status" value="1"/>
</dbReference>
<reference evidence="8" key="1">
    <citation type="journal article" date="2016" name="Nat. Commun.">
        <title>The channel catfish genome sequence provides insights into the evolution of scale formation in teleosts.</title>
        <authorList>
            <person name="Liu Z."/>
            <person name="Liu S."/>
            <person name="Yao J."/>
            <person name="Bao L."/>
            <person name="Zhang J."/>
            <person name="Li Y."/>
            <person name="Jiang C."/>
            <person name="Sun L."/>
            <person name="Wang R."/>
            <person name="Zhang Y."/>
            <person name="Zhou T."/>
            <person name="Zeng Q."/>
            <person name="Fu Q."/>
            <person name="Gao S."/>
            <person name="Li N."/>
            <person name="Koren S."/>
            <person name="Jiang Y."/>
            <person name="Zimin A."/>
            <person name="Xu P."/>
            <person name="Phillippy A.M."/>
            <person name="Geng X."/>
            <person name="Song L."/>
            <person name="Sun F."/>
            <person name="Li C."/>
            <person name="Wang X."/>
            <person name="Chen A."/>
            <person name="Jin Y."/>
            <person name="Yuan Z."/>
            <person name="Yang Y."/>
            <person name="Tan S."/>
            <person name="Peatman E."/>
            <person name="Lu J."/>
            <person name="Qin Z."/>
            <person name="Dunham R."/>
            <person name="Li Z."/>
            <person name="Sonstegard T."/>
            <person name="Feng J."/>
            <person name="Danzmann R.G."/>
            <person name="Schroeder S."/>
            <person name="Scheffler B."/>
            <person name="Duke M.V."/>
            <person name="Ballard L."/>
            <person name="Kucuktas H."/>
            <person name="Kaltenboeck L."/>
            <person name="Liu H."/>
            <person name="Armbruster J."/>
            <person name="Xie Y."/>
            <person name="Kirby M.L."/>
            <person name="Tian Y."/>
            <person name="Flanagan M.E."/>
            <person name="Mu W."/>
            <person name="Waldbieser G.C."/>
        </authorList>
    </citation>
    <scope>NUCLEOTIDE SEQUENCE [LARGE SCALE GENOMIC DNA]</scope>
    <source>
        <strain evidence="8">SDA103</strain>
    </source>
</reference>
<dbReference type="Pfam" id="PF00017">
    <property type="entry name" value="SH2"/>
    <property type="match status" value="1"/>
</dbReference>
<dbReference type="InterPro" id="IPR036860">
    <property type="entry name" value="SH2_dom_sf"/>
</dbReference>
<dbReference type="OrthoDB" id="10047184at2759"/>
<feature type="domain" description="SH2" evidence="6">
    <location>
        <begin position="495"/>
        <end position="598"/>
    </location>
</feature>